<evidence type="ECO:0008006" key="3">
    <source>
        <dbReference type="Google" id="ProtNLM"/>
    </source>
</evidence>
<organism evidence="1 2">
    <name type="scientific">Candidatus Beckwithbacteria bacterium CG1_02_47_37</name>
    <dbReference type="NCBI Taxonomy" id="1805034"/>
    <lineage>
        <taxon>Bacteria</taxon>
        <taxon>Candidatus Beckwithiibacteriota</taxon>
    </lineage>
</organism>
<dbReference type="STRING" id="1805034.AUJ59_00760"/>
<gene>
    <name evidence="1" type="ORF">AUJ59_00760</name>
</gene>
<dbReference type="Proteomes" id="UP000183144">
    <property type="component" value="Unassembled WGS sequence"/>
</dbReference>
<dbReference type="InterPro" id="IPR032710">
    <property type="entry name" value="NTF2-like_dom_sf"/>
</dbReference>
<proteinExistence type="predicted"/>
<dbReference type="EMBL" id="MNUI01000016">
    <property type="protein sequence ID" value="OIN89754.1"/>
    <property type="molecule type" value="Genomic_DNA"/>
</dbReference>
<protein>
    <recommendedName>
        <fullName evidence="3">SnoaL-like domain-containing protein</fullName>
    </recommendedName>
</protein>
<dbReference type="AlphaFoldDB" id="A0A1J4RTM1"/>
<accession>A0A1J4RTM1</accession>
<evidence type="ECO:0000313" key="2">
    <source>
        <dbReference type="Proteomes" id="UP000183144"/>
    </source>
</evidence>
<comment type="caution">
    <text evidence="1">The sequence shown here is derived from an EMBL/GenBank/DDBJ whole genome shotgun (WGS) entry which is preliminary data.</text>
</comment>
<name>A0A1J4RTM1_9BACT</name>
<reference evidence="1 2" key="1">
    <citation type="journal article" date="2016" name="Environ. Microbiol.">
        <title>Genomic resolution of a cold subsurface aquifer community provides metabolic insights for novel microbes adapted to high CO concentrations.</title>
        <authorList>
            <person name="Probst A.J."/>
            <person name="Castelle C.J."/>
            <person name="Singh A."/>
            <person name="Brown C.T."/>
            <person name="Anantharaman K."/>
            <person name="Sharon I."/>
            <person name="Hug L.A."/>
            <person name="Burstein D."/>
            <person name="Emerson J.B."/>
            <person name="Thomas B.C."/>
            <person name="Banfield J.F."/>
        </authorList>
    </citation>
    <scope>NUCLEOTIDE SEQUENCE [LARGE SCALE GENOMIC DNA]</scope>
    <source>
        <strain evidence="1">CG1_02_47_37</strain>
    </source>
</reference>
<dbReference type="SUPFAM" id="SSF54427">
    <property type="entry name" value="NTF2-like"/>
    <property type="match status" value="1"/>
</dbReference>
<evidence type="ECO:0000313" key="1">
    <source>
        <dbReference type="EMBL" id="OIN89754.1"/>
    </source>
</evidence>
<dbReference type="Gene3D" id="3.10.450.50">
    <property type="match status" value="1"/>
</dbReference>
<sequence>MTKRIKDIIDRENEAWNTKNVDLLLSIFHNDMVWPWPKNNISHNPANWELKLGKFNYNRWKKIYFKFFNEHRLIHNNRIVVKIKMSNELDAAIAIIDIDTLWENIITKLKNHWYGRVSKVYVKVGNQWKLIMHTGPLVY</sequence>